<proteinExistence type="predicted"/>
<dbReference type="STRING" id="554055.A0A2P6VRD6"/>
<dbReference type="PANTHER" id="PTHR45703">
    <property type="entry name" value="DYNEIN HEAVY CHAIN"/>
    <property type="match status" value="1"/>
</dbReference>
<organism evidence="2 3">
    <name type="scientific">Micractinium conductrix</name>
    <dbReference type="NCBI Taxonomy" id="554055"/>
    <lineage>
        <taxon>Eukaryota</taxon>
        <taxon>Viridiplantae</taxon>
        <taxon>Chlorophyta</taxon>
        <taxon>core chlorophytes</taxon>
        <taxon>Trebouxiophyceae</taxon>
        <taxon>Chlorellales</taxon>
        <taxon>Chlorellaceae</taxon>
        <taxon>Chlorella clade</taxon>
        <taxon>Micractinium</taxon>
    </lineage>
</organism>
<dbReference type="GO" id="GO:0045505">
    <property type="term" value="F:dynein intermediate chain binding"/>
    <property type="evidence" value="ECO:0007669"/>
    <property type="project" value="InterPro"/>
</dbReference>
<keyword evidence="3" id="KW-1185">Reference proteome</keyword>
<reference evidence="2 3" key="1">
    <citation type="journal article" date="2018" name="Plant J.">
        <title>Genome sequences of Chlorella sorokiniana UTEX 1602 and Micractinium conductrix SAG 241.80: implications to maltose excretion by a green alga.</title>
        <authorList>
            <person name="Arriola M.B."/>
            <person name="Velmurugan N."/>
            <person name="Zhang Y."/>
            <person name="Plunkett M.H."/>
            <person name="Hondzo H."/>
            <person name="Barney B.M."/>
        </authorList>
    </citation>
    <scope>NUCLEOTIDE SEQUENCE [LARGE SCALE GENOMIC DNA]</scope>
    <source>
        <strain evidence="2 3">SAG 241.80</strain>
    </source>
</reference>
<accession>A0A2P6VRD6</accession>
<dbReference type="InterPro" id="IPR026983">
    <property type="entry name" value="DHC"/>
</dbReference>
<gene>
    <name evidence="2" type="primary">g301</name>
    <name evidence="2" type="ORF">C2E20_0301</name>
</gene>
<dbReference type="GO" id="GO:0051959">
    <property type="term" value="F:dynein light intermediate chain binding"/>
    <property type="evidence" value="ECO:0007669"/>
    <property type="project" value="InterPro"/>
</dbReference>
<dbReference type="GO" id="GO:0007018">
    <property type="term" value="P:microtubule-based movement"/>
    <property type="evidence" value="ECO:0007669"/>
    <property type="project" value="InterPro"/>
</dbReference>
<protein>
    <submittedName>
        <fullName evidence="2">Dynein heavy chain</fullName>
    </submittedName>
</protein>
<comment type="caution">
    <text evidence="2">The sequence shown here is derived from an EMBL/GenBank/DDBJ whole genome shotgun (WGS) entry which is preliminary data.</text>
</comment>
<name>A0A2P6VRD6_9CHLO</name>
<dbReference type="GO" id="GO:0030286">
    <property type="term" value="C:dynein complex"/>
    <property type="evidence" value="ECO:0007669"/>
    <property type="project" value="InterPro"/>
</dbReference>
<feature type="region of interest" description="Disordered" evidence="1">
    <location>
        <begin position="387"/>
        <end position="407"/>
    </location>
</feature>
<dbReference type="AlphaFoldDB" id="A0A2P6VRD6"/>
<evidence type="ECO:0000313" key="2">
    <source>
        <dbReference type="EMBL" id="PSC76627.1"/>
    </source>
</evidence>
<dbReference type="PANTHER" id="PTHR45703:SF35">
    <property type="entry name" value="DYNEIN HEAVY CHAIN"/>
    <property type="match status" value="1"/>
</dbReference>
<dbReference type="OrthoDB" id="513819at2759"/>
<dbReference type="EMBL" id="LHPF02000001">
    <property type="protein sequence ID" value="PSC76627.1"/>
    <property type="molecule type" value="Genomic_DNA"/>
</dbReference>
<dbReference type="Proteomes" id="UP000239649">
    <property type="component" value="Unassembled WGS sequence"/>
</dbReference>
<evidence type="ECO:0000313" key="3">
    <source>
        <dbReference type="Proteomes" id="UP000239649"/>
    </source>
</evidence>
<feature type="region of interest" description="Disordered" evidence="1">
    <location>
        <begin position="1"/>
        <end position="59"/>
    </location>
</feature>
<evidence type="ECO:0000256" key="1">
    <source>
        <dbReference type="SAM" id="MobiDB-lite"/>
    </source>
</evidence>
<sequence length="869" mass="91807">MAASPRALFTLSTLPGYSPLAPEERLTAARNAGAARLPTPKSTAKAAPPPADSDTGEDASWVKTDEDIVDYFEGHGAAAALEVDSRFFFCLPTAPPADQTADAREHAAAAEFFLRVVPPEAITHAPLHFIVSSRQIVRVQRSGAGETNFTEALPLAQWLAHKHAYLSLRNLTFFQCFSLAKCWATWRANVRGHVLRRRMTQLGGVLMPACDAFGQALLAAQATLEGQVRAIRGAAVQPGRRYTAAEWAEQQAAWRQRRAQPDLEVAAAALARTAEAAVQRVEASASEFERTVLPAELTDRIGVDLYAATSKARARSMQQIKADKLARAASYHKALAERTQLPRFLRLLDVQLRAALAHMVAASVADATAALHAAAPPSLLAGGSCDAVAAEDEEGPPSGRSATGGGTAPGTGGILMCSVVFAPDGSVAFSPSEEEWTAAMEAEVVASSLHLAGSMVPLLSLPAFEGYAAAAGLTGEAVPTAAELAQQDSVFTAAAGELRALVAGSFAAARQQAVRYAEYADIQRFEADFDFEAWAERQRTELDLAEAEATLHRLRSWQQQLESMPLASSAGLLRLDASGLHDSLAPVVANARERIAALLLSLAGERCRAVLQELSFWREVAAGRPPELDGFLPWRAQLEALQEELGSRLAAAAEVDAALEVVLCFAGRLPTAVAVKRDDLREAAAALPGELEEAAAWELAQRGEHAGAVADQAGTLVEEAVMLEAELQVGQYVDPGAPLDEVLADLELAGARTAQLEAQAGELAALLEELGGESLPFQEVQEAGAALRRCVDLWQAVSDAELLQSRVAGGGEREQEEHLGEGALQEAVAAAAALQERLAELRGSGPAPDAVWLRASTALQASLSALGNS</sequence>